<keyword evidence="3" id="KW-0812">Transmembrane</keyword>
<evidence type="ECO:0000313" key="4">
    <source>
        <dbReference type="EMBL" id="MEG3438959.1"/>
    </source>
</evidence>
<sequence>MKSSLSMIERYTFGNAGVYYGNATGGTDSERLKNELLQESPERQRALITLATKQIETQERAARSIVASNIAGSKMISAQIGQQTLQMQSTVREVGTRISNNITEMGATISSNINSAADRMSSSIDSLGQKLSIELGEIRWQLIQQNQTLDKILAILQESRNNEARQLVFQGVRLYVNGQYQQAEERFLRALDYDRIDYQVLMNLGYIELHKNNSQQALQYFQEALSLPANLDNLSKARTLWVIARTHYARQDYQNALTCAERSLAFDSQSPKHLFTVGVYASLSNQLNKALNTIKRSIEMDDSLFTLAAIEPDLEPVRQPVLKLLGDMSIEIHRQVEGSIKDIQDLFAQIESYKSIKECPDFMIELRQLFDEVQKKFQNPSYSDCVYSSKILKFLKRACESANTKMPLMDESLTELEKLNQEKLMIEQKLTVQELQVQRTENKKSGNNNDNNFESVESIFSLMVAVIIGLLSAIVYLYLIQNWFLAIILSFGFVCCFCFVVYLIVSSIENRIQKQREQEINRKNVLIEALKEINKEIDLRQSFLEDSYDFLNALLESKDYKNLLKIKYRDFV</sequence>
<proteinExistence type="predicted"/>
<dbReference type="EMBL" id="JBAFSM010000038">
    <property type="protein sequence ID" value="MEG3438959.1"/>
    <property type="molecule type" value="Genomic_DNA"/>
</dbReference>
<keyword evidence="1" id="KW-0802">TPR repeat</keyword>
<name>A0AAW9R091_9CHRO</name>
<organism evidence="4 5">
    <name type="scientific">Pannus brasiliensis CCIBt3594</name>
    <dbReference type="NCBI Taxonomy" id="1427578"/>
    <lineage>
        <taxon>Bacteria</taxon>
        <taxon>Bacillati</taxon>
        <taxon>Cyanobacteriota</taxon>
        <taxon>Cyanophyceae</taxon>
        <taxon>Oscillatoriophycideae</taxon>
        <taxon>Chroococcales</taxon>
        <taxon>Microcystaceae</taxon>
        <taxon>Pannus</taxon>
    </lineage>
</organism>
<keyword evidence="5" id="KW-1185">Reference proteome</keyword>
<feature type="coiled-coil region" evidence="2">
    <location>
        <begin position="409"/>
        <end position="436"/>
    </location>
</feature>
<dbReference type="Pfam" id="PF13432">
    <property type="entry name" value="TPR_16"/>
    <property type="match status" value="1"/>
</dbReference>
<dbReference type="InterPro" id="IPR011990">
    <property type="entry name" value="TPR-like_helical_dom_sf"/>
</dbReference>
<dbReference type="Proteomes" id="UP001328733">
    <property type="component" value="Unassembled WGS sequence"/>
</dbReference>
<keyword evidence="3" id="KW-0472">Membrane</keyword>
<evidence type="ECO:0000256" key="3">
    <source>
        <dbReference type="SAM" id="Phobius"/>
    </source>
</evidence>
<keyword evidence="3" id="KW-1133">Transmembrane helix</keyword>
<dbReference type="AlphaFoldDB" id="A0AAW9R091"/>
<protein>
    <submittedName>
        <fullName evidence="4">Tetratricopeptide repeat protein</fullName>
    </submittedName>
</protein>
<dbReference type="RefSeq" id="WP_332866443.1">
    <property type="nucleotide sequence ID" value="NZ_JBAFSM010000038.1"/>
</dbReference>
<dbReference type="PROSITE" id="PS50005">
    <property type="entry name" value="TPR"/>
    <property type="match status" value="1"/>
</dbReference>
<feature type="transmembrane region" description="Helical" evidence="3">
    <location>
        <begin position="484"/>
        <end position="505"/>
    </location>
</feature>
<evidence type="ECO:0000256" key="1">
    <source>
        <dbReference type="PROSITE-ProRule" id="PRU00339"/>
    </source>
</evidence>
<evidence type="ECO:0000256" key="2">
    <source>
        <dbReference type="SAM" id="Coils"/>
    </source>
</evidence>
<comment type="caution">
    <text evidence="4">The sequence shown here is derived from an EMBL/GenBank/DDBJ whole genome shotgun (WGS) entry which is preliminary data.</text>
</comment>
<dbReference type="Gene3D" id="1.25.40.10">
    <property type="entry name" value="Tetratricopeptide repeat domain"/>
    <property type="match status" value="1"/>
</dbReference>
<dbReference type="SUPFAM" id="SSF48452">
    <property type="entry name" value="TPR-like"/>
    <property type="match status" value="1"/>
</dbReference>
<gene>
    <name evidence="4" type="ORF">V0288_17670</name>
</gene>
<keyword evidence="2" id="KW-0175">Coiled coil</keyword>
<accession>A0AAW9R091</accession>
<feature type="transmembrane region" description="Helical" evidence="3">
    <location>
        <begin position="459"/>
        <end position="478"/>
    </location>
</feature>
<evidence type="ECO:0000313" key="5">
    <source>
        <dbReference type="Proteomes" id="UP001328733"/>
    </source>
</evidence>
<reference evidence="4 5" key="1">
    <citation type="submission" date="2024-01" db="EMBL/GenBank/DDBJ databases">
        <title>Genomic insights into the taxonomy and metabolism of the cyanobacterium Pannus brasiliensis CCIBt3594.</title>
        <authorList>
            <person name="Machado M."/>
            <person name="Botero N.B."/>
            <person name="Andreote A.P.D."/>
            <person name="Feitosa A.M.T."/>
            <person name="Popin R."/>
            <person name="Sivonen K."/>
            <person name="Fiore M.F."/>
        </authorList>
    </citation>
    <scope>NUCLEOTIDE SEQUENCE [LARGE SCALE GENOMIC DNA]</scope>
    <source>
        <strain evidence="4 5">CCIBt3594</strain>
    </source>
</reference>
<dbReference type="InterPro" id="IPR019734">
    <property type="entry name" value="TPR_rpt"/>
</dbReference>
<feature type="repeat" description="TPR" evidence="1">
    <location>
        <begin position="198"/>
        <end position="231"/>
    </location>
</feature>
<dbReference type="SMART" id="SM00028">
    <property type="entry name" value="TPR"/>
    <property type="match status" value="4"/>
</dbReference>